<comment type="subunit">
    <text evidence="4">Homodimer. Interacts with PriA and DnaT. Component of the replication restart primosome. Primosome assembly occurs via a 'hand-off' mechanism. PriA binds to replication forks, subsequently PriB then DnaT bind; DnaT then displaces ssDNA to generate the helicase loading substrate.</text>
</comment>
<proteinExistence type="inferred from homology"/>
<evidence type="ECO:0000313" key="5">
    <source>
        <dbReference type="EMBL" id="THF57714.1"/>
    </source>
</evidence>
<dbReference type="OrthoDB" id="5296916at2"/>
<dbReference type="AlphaFoldDB" id="A0A4S4AHB6"/>
<keyword evidence="6" id="KW-1185">Reference proteome</keyword>
<evidence type="ECO:0000256" key="3">
    <source>
        <dbReference type="ARBA" id="ARBA00023125"/>
    </source>
</evidence>
<dbReference type="Gene3D" id="2.40.50.140">
    <property type="entry name" value="Nucleic acid-binding proteins"/>
    <property type="match status" value="1"/>
</dbReference>
<organism evidence="5 6">
    <name type="scientific">Pseudothauera rhizosphaerae</name>
    <dbReference type="NCBI Taxonomy" id="2565932"/>
    <lineage>
        <taxon>Bacteria</taxon>
        <taxon>Pseudomonadati</taxon>
        <taxon>Pseudomonadota</taxon>
        <taxon>Betaproteobacteria</taxon>
        <taxon>Rhodocyclales</taxon>
        <taxon>Zoogloeaceae</taxon>
        <taxon>Pseudothauera</taxon>
    </lineage>
</organism>
<accession>A0A4S4AHB6</accession>
<gene>
    <name evidence="4 5" type="primary">priB</name>
    <name evidence="5" type="ORF">E6O51_17965</name>
</gene>
<dbReference type="InterPro" id="IPR012340">
    <property type="entry name" value="NA-bd_OB-fold"/>
</dbReference>
<dbReference type="GO" id="GO:1990077">
    <property type="term" value="C:primosome complex"/>
    <property type="evidence" value="ECO:0007669"/>
    <property type="project" value="UniProtKB-UniRule"/>
</dbReference>
<evidence type="ECO:0000256" key="2">
    <source>
        <dbReference type="ARBA" id="ARBA00022705"/>
    </source>
</evidence>
<comment type="function">
    <text evidence="4">Involved in the restart of stalled replication forks, which reloads the replicative helicase on sites other than the origin of replication; the PriA-PriB pathway is the major replication restart pathway. During primosome assembly it facilitates complex formation between PriA and DnaT on DNA; stabilizes PriA on DNA. Stimulates the DNA unwinding activity of PriA helicase.</text>
</comment>
<dbReference type="RefSeq" id="WP_136386392.1">
    <property type="nucleotide sequence ID" value="NZ_SSOD01000017.1"/>
</dbReference>
<keyword evidence="1 4" id="KW-0639">Primosome</keyword>
<dbReference type="HAMAP" id="MF_00720">
    <property type="entry name" value="PriB"/>
    <property type="match status" value="1"/>
</dbReference>
<protein>
    <recommendedName>
        <fullName evidence="4">Replication restart protein PriB</fullName>
    </recommendedName>
</protein>
<dbReference type="SUPFAM" id="SSF50249">
    <property type="entry name" value="Nucleic acid-binding proteins"/>
    <property type="match status" value="1"/>
</dbReference>
<sequence length="104" mass="10971">MDDPGLNEVRLDAVLAELQPLRRTPAGVPVLNCILAHESRQVEAGAPRDVSVELQAVAVGEAAGLLAVAAPGMRIRATGFLAAKSLRSRAPVLHLNKIEFLEGN</sequence>
<keyword evidence="3 4" id="KW-0238">DNA-binding</keyword>
<comment type="similarity">
    <text evidence="4">Belongs to the PriB family.</text>
</comment>
<dbReference type="GO" id="GO:0006269">
    <property type="term" value="P:DNA replication, synthesis of primer"/>
    <property type="evidence" value="ECO:0007669"/>
    <property type="project" value="UniProtKB-KW"/>
</dbReference>
<name>A0A4S4AHB6_9RHOO</name>
<evidence type="ECO:0000313" key="6">
    <source>
        <dbReference type="Proteomes" id="UP000307956"/>
    </source>
</evidence>
<dbReference type="PIRSF" id="PIRSF003135">
    <property type="entry name" value="Primosomal_n"/>
    <property type="match status" value="1"/>
</dbReference>
<dbReference type="Proteomes" id="UP000307956">
    <property type="component" value="Unassembled WGS sequence"/>
</dbReference>
<dbReference type="PROSITE" id="PS50935">
    <property type="entry name" value="SSB"/>
    <property type="match status" value="1"/>
</dbReference>
<reference evidence="5 6" key="1">
    <citation type="submission" date="2019-04" db="EMBL/GenBank/DDBJ databases">
        <title>Azoarcus rhizosphaerae sp. nov. isolated from rhizosphere of Ficus religiosa.</title>
        <authorList>
            <person name="Lin S.-Y."/>
            <person name="Hameed A."/>
            <person name="Hsu Y.-H."/>
            <person name="Young C.-C."/>
        </authorList>
    </citation>
    <scope>NUCLEOTIDE SEQUENCE [LARGE SCALE GENOMIC DNA]</scope>
    <source>
        <strain evidence="5 6">CC-YHH848</strain>
    </source>
</reference>
<evidence type="ECO:0000256" key="1">
    <source>
        <dbReference type="ARBA" id="ARBA00022515"/>
    </source>
</evidence>
<dbReference type="EMBL" id="SSOD01000017">
    <property type="protein sequence ID" value="THF57714.1"/>
    <property type="molecule type" value="Genomic_DNA"/>
</dbReference>
<comment type="caution">
    <text evidence="5">The sequence shown here is derived from an EMBL/GenBank/DDBJ whole genome shotgun (WGS) entry which is preliminary data.</text>
</comment>
<dbReference type="Pfam" id="PF22657">
    <property type="entry name" value="SSB_1"/>
    <property type="match status" value="1"/>
</dbReference>
<dbReference type="NCBIfam" id="TIGR04418">
    <property type="entry name" value="PriB_gamma"/>
    <property type="match status" value="1"/>
</dbReference>
<dbReference type="InterPro" id="IPR000424">
    <property type="entry name" value="Primosome_PriB/ssb"/>
</dbReference>
<keyword evidence="2 4" id="KW-0235">DNA replication</keyword>
<dbReference type="InterPro" id="IPR023646">
    <property type="entry name" value="Prisomal_replication_PriB"/>
</dbReference>
<dbReference type="GO" id="GO:0003697">
    <property type="term" value="F:single-stranded DNA binding"/>
    <property type="evidence" value="ECO:0007669"/>
    <property type="project" value="UniProtKB-UniRule"/>
</dbReference>
<evidence type="ECO:0000256" key="4">
    <source>
        <dbReference type="HAMAP-Rule" id="MF_00720"/>
    </source>
</evidence>